<sequence>MKIYYEKENSKKANVNNIPSVFAFNFLRNFLTSKEYEETRKEYFINNLTKSQVNQAMKDLKWLFREYEGLEVITMESLDGVKTRIVL</sequence>
<reference evidence="4" key="4">
    <citation type="submission" date="2021-06" db="EMBL/GenBank/DDBJ databases">
        <authorList>
            <consortium name="NCBI Pathogen Detection Project"/>
        </authorList>
    </citation>
    <scope>NUCLEOTIDE SEQUENCE</scope>
    <source>
        <strain evidence="5">Clostridioides</strain>
        <strain evidence="4">HN1000</strain>
    </source>
</reference>
<dbReference type="EMBL" id="CAAJVP010000006">
    <property type="protein sequence ID" value="VHY04002.1"/>
    <property type="molecule type" value="Genomic_DNA"/>
</dbReference>
<dbReference type="EMBL" id="DAEPXK010000002">
    <property type="protein sequence ID" value="HBH1540843.1"/>
    <property type="molecule type" value="Genomic_DNA"/>
</dbReference>
<evidence type="ECO:0000313" key="9">
    <source>
        <dbReference type="EMBL" id="VHY04002.1"/>
    </source>
</evidence>
<evidence type="ECO:0000313" key="5">
    <source>
        <dbReference type="EMBL" id="HBH2619758.1"/>
    </source>
</evidence>
<reference evidence="2" key="1">
    <citation type="submission" date="2014-07" db="EMBL/GenBank/DDBJ databases">
        <authorList>
            <person name="Monot Marc"/>
        </authorList>
    </citation>
    <scope>NUCLEOTIDE SEQUENCE</scope>
    <source>
        <strain evidence="3">7032989</strain>
        <strain evidence="2">7032994</strain>
    </source>
</reference>
<protein>
    <submittedName>
        <fullName evidence="2">Uncharacterized protein</fullName>
    </submittedName>
</protein>
<evidence type="ECO:0000313" key="4">
    <source>
        <dbReference type="EMBL" id="HBH1540843.1"/>
    </source>
</evidence>
<evidence type="ECO:0000313" key="12">
    <source>
        <dbReference type="Proteomes" id="UP000372533"/>
    </source>
</evidence>
<dbReference type="Proteomes" id="UP000878956">
    <property type="component" value="Unassembled WGS sequence"/>
</dbReference>
<dbReference type="KEGG" id="pdf:CD630DERM_02960"/>
<dbReference type="Proteomes" id="UP000879542">
    <property type="component" value="Unassembled WGS sequence"/>
</dbReference>
<dbReference type="EMBL" id="CAADAN010000013">
    <property type="protein sequence ID" value="VFD34580.1"/>
    <property type="molecule type" value="Genomic_DNA"/>
</dbReference>
<dbReference type="RefSeq" id="WP_003421054.1">
    <property type="nucleotide sequence ID" value="NZ_AP025558.1"/>
</dbReference>
<dbReference type="Proteomes" id="UP000372533">
    <property type="component" value="Unassembled WGS sequence"/>
</dbReference>
<evidence type="ECO:0000313" key="6">
    <source>
        <dbReference type="EMBL" id="SJT03680.1"/>
    </source>
</evidence>
<evidence type="ECO:0000313" key="3">
    <source>
        <dbReference type="EMBL" id="CDS99684.1"/>
    </source>
</evidence>
<gene>
    <name evidence="3" type="ORF">BN1095_210219</name>
    <name evidence="1" type="ORF">BN1096_170011</name>
    <name evidence="2" type="ORF">BN1097_150008</name>
    <name evidence="4" type="ORF">KRM00_000296</name>
    <name evidence="5" type="ORF">KRQ00_001510</name>
    <name evidence="9" type="ORF">SAMEA1402366_01542</name>
    <name evidence="7" type="ORF">SAMEA1402399_03167</name>
    <name evidence="8" type="ORF">SAMEA1710456_03355</name>
    <name evidence="6" type="ORF">SAMEA3375112_03458</name>
</gene>
<name>A0A031WDN7_CLODI</name>
<reference evidence="4" key="2">
    <citation type="journal article" date="2018" name="Genome Biol.">
        <title>SKESA: strategic k-mer extension for scrupulous assemblies.</title>
        <authorList>
            <person name="Souvorov A."/>
            <person name="Agarwala R."/>
            <person name="Lipman D.J."/>
        </authorList>
    </citation>
    <scope>NUCLEOTIDE SEQUENCE</scope>
    <source>
        <strain evidence="5">Clostridioides</strain>
        <strain evidence="4">HN1000</strain>
    </source>
</reference>
<dbReference type="AlphaFoldDB" id="A0A031WDN7"/>
<dbReference type="EMBL" id="FUPS01000015">
    <property type="protein sequence ID" value="SJT03680.1"/>
    <property type="molecule type" value="Genomic_DNA"/>
</dbReference>
<evidence type="ECO:0000313" key="1">
    <source>
        <dbReference type="EMBL" id="CDS83351.1"/>
    </source>
</evidence>
<dbReference type="EMBL" id="CAADAT010000027">
    <property type="protein sequence ID" value="VFD55811.1"/>
    <property type="molecule type" value="Genomic_DNA"/>
</dbReference>
<dbReference type="PATRIC" id="fig|1496.1371.peg.512"/>
<reference evidence="11 13" key="3">
    <citation type="submission" date="2019-02" db="EMBL/GenBank/DDBJ databases">
        <authorList>
            <consortium name="Pathogen Informatics"/>
        </authorList>
    </citation>
    <scope>NUCLEOTIDE SEQUENCE [LARGE SCALE GENOMIC DNA]</scope>
    <source>
        <strain evidence="8 11">078GUE027</strain>
        <strain evidence="13">clo34</strain>
        <strain evidence="7">Clo34</strain>
        <strain evidence="12">tl291</strain>
        <strain evidence="9">Tl291</strain>
        <strain evidence="6 10">VRECD0157</strain>
    </source>
</reference>
<dbReference type="Proteomes" id="UP000411588">
    <property type="component" value="Unassembled WGS sequence"/>
</dbReference>
<evidence type="ECO:0000313" key="2">
    <source>
        <dbReference type="EMBL" id="CDS83456.1"/>
    </source>
</evidence>
<dbReference type="GeneID" id="66352853"/>
<proteinExistence type="predicted"/>
<evidence type="ECO:0000313" key="10">
    <source>
        <dbReference type="Proteomes" id="UP000189137"/>
    </source>
</evidence>
<evidence type="ECO:0000313" key="11">
    <source>
        <dbReference type="Proteomes" id="UP000346772"/>
    </source>
</evidence>
<evidence type="ECO:0000313" key="8">
    <source>
        <dbReference type="EMBL" id="VFD55811.1"/>
    </source>
</evidence>
<dbReference type="EMBL" id="LK932466">
    <property type="protein sequence ID" value="CDS83351.1"/>
    <property type="molecule type" value="Genomic_DNA"/>
</dbReference>
<organism evidence="2">
    <name type="scientific">Clostridioides difficile</name>
    <name type="common">Peptoclostridium difficile</name>
    <dbReference type="NCBI Taxonomy" id="1496"/>
    <lineage>
        <taxon>Bacteria</taxon>
        <taxon>Bacillati</taxon>
        <taxon>Bacillota</taxon>
        <taxon>Clostridia</taxon>
        <taxon>Peptostreptococcales</taxon>
        <taxon>Peptostreptococcaceae</taxon>
        <taxon>Clostridioides</taxon>
    </lineage>
</organism>
<dbReference type="Proteomes" id="UP000346772">
    <property type="component" value="Unassembled WGS sequence"/>
</dbReference>
<dbReference type="EMBL" id="LK932861">
    <property type="protein sequence ID" value="CDS99684.1"/>
    <property type="molecule type" value="Genomic_DNA"/>
</dbReference>
<dbReference type="EMBL" id="DAEQIJ010000005">
    <property type="protein sequence ID" value="HBH2619758.1"/>
    <property type="molecule type" value="Genomic_DNA"/>
</dbReference>
<dbReference type="Proteomes" id="UP000189137">
    <property type="component" value="Unassembled WGS sequence"/>
</dbReference>
<dbReference type="EMBL" id="LK932349">
    <property type="protein sequence ID" value="CDS83456.1"/>
    <property type="molecule type" value="Genomic_DNA"/>
</dbReference>
<accession>A0A031WDN7</accession>
<evidence type="ECO:0000313" key="13">
    <source>
        <dbReference type="Proteomes" id="UP000411588"/>
    </source>
</evidence>
<evidence type="ECO:0000313" key="7">
    <source>
        <dbReference type="EMBL" id="VFD34580.1"/>
    </source>
</evidence>